<proteinExistence type="predicted"/>
<dbReference type="Gene3D" id="2.60.120.330">
    <property type="entry name" value="B-lactam Antibiotic, Isopenicillin N Synthase, Chain"/>
    <property type="match status" value="1"/>
</dbReference>
<accession>A0A6J6CAK4</accession>
<sequence length="246" mass="28083">MPGNHGTRGRNLSVMSFWPTQEHWSVKIPLHTPHYRMPSLEETGFAPLADADFDVPVAEYETLEYMDWKSGGDTNFAPLASADGQLDCRGFWDKGKTDKDALWTSNADLAPTLKQYVDGIGANFGRVRIIKLEPQDREQALRSIHRDDNNRFNPDDEGWVVRTWVELTDNPDSYMLLMDNGPDGLPDRATERRVPLHRGSRFIVDTQRLWHVVVHLGDQPRYALITSVESTPELDRWVESQSPARV</sequence>
<dbReference type="EMBL" id="CAEZSR010000018">
    <property type="protein sequence ID" value="CAB4547529.1"/>
    <property type="molecule type" value="Genomic_DNA"/>
</dbReference>
<name>A0A6J6CAK4_9ZZZZ</name>
<evidence type="ECO:0000313" key="1">
    <source>
        <dbReference type="EMBL" id="CAB4547529.1"/>
    </source>
</evidence>
<protein>
    <submittedName>
        <fullName evidence="1">Unannotated protein</fullName>
    </submittedName>
</protein>
<reference evidence="1" key="1">
    <citation type="submission" date="2020-05" db="EMBL/GenBank/DDBJ databases">
        <authorList>
            <person name="Chiriac C."/>
            <person name="Salcher M."/>
            <person name="Ghai R."/>
            <person name="Kavagutti S V."/>
        </authorList>
    </citation>
    <scope>NUCLEOTIDE SEQUENCE</scope>
</reference>
<organism evidence="1">
    <name type="scientific">freshwater metagenome</name>
    <dbReference type="NCBI Taxonomy" id="449393"/>
    <lineage>
        <taxon>unclassified sequences</taxon>
        <taxon>metagenomes</taxon>
        <taxon>ecological metagenomes</taxon>
    </lineage>
</organism>
<dbReference type="AlphaFoldDB" id="A0A6J6CAK4"/>
<dbReference type="SUPFAM" id="SSF51197">
    <property type="entry name" value="Clavaminate synthase-like"/>
    <property type="match status" value="1"/>
</dbReference>
<gene>
    <name evidence="1" type="ORF">UFOPK1493_00792</name>
</gene>
<dbReference type="InterPro" id="IPR027443">
    <property type="entry name" value="IPNS-like_sf"/>
</dbReference>